<sequence length="37" mass="4062">MGIVMYDVTAILGINGVLYLTLVKHVWAQNLSLLNTS</sequence>
<dbReference type="AlphaFoldDB" id="A0A248LKQ9"/>
<evidence type="ECO:0000313" key="1">
    <source>
        <dbReference type="EMBL" id="ASJ25135.1"/>
    </source>
</evidence>
<reference evidence="2" key="1">
    <citation type="submission" date="2017-06" db="EMBL/GenBank/DDBJ databases">
        <title>Whole genome sequence of Laribacter hongkongensis LHGZ1.</title>
        <authorList>
            <person name="Chen D."/>
            <person name="Wu H."/>
            <person name="Chen J."/>
        </authorList>
    </citation>
    <scope>NUCLEOTIDE SEQUENCE [LARGE SCALE GENOMIC DNA]</scope>
    <source>
        <strain evidence="2">LHGZ1</strain>
    </source>
</reference>
<evidence type="ECO:0000313" key="2">
    <source>
        <dbReference type="Proteomes" id="UP000197424"/>
    </source>
</evidence>
<protein>
    <submittedName>
        <fullName evidence="1">Uncharacterized protein</fullName>
    </submittedName>
</protein>
<dbReference type="EMBL" id="CP022115">
    <property type="protein sequence ID" value="ASJ25135.1"/>
    <property type="molecule type" value="Genomic_DNA"/>
</dbReference>
<dbReference type="Proteomes" id="UP000197424">
    <property type="component" value="Chromosome"/>
</dbReference>
<organism evidence="1 2">
    <name type="scientific">Laribacter hongkongensis</name>
    <dbReference type="NCBI Taxonomy" id="168471"/>
    <lineage>
        <taxon>Bacteria</taxon>
        <taxon>Pseudomonadati</taxon>
        <taxon>Pseudomonadota</taxon>
        <taxon>Betaproteobacteria</taxon>
        <taxon>Neisseriales</taxon>
        <taxon>Aquaspirillaceae</taxon>
        <taxon>Laribacter</taxon>
    </lineage>
</organism>
<proteinExistence type="predicted"/>
<gene>
    <name evidence="1" type="ORF">LHGZ1_2304</name>
</gene>
<name>A0A248LKQ9_9NEIS</name>
<accession>A0A248LKQ9</accession>